<keyword evidence="5" id="KW-0378">Hydrolase</keyword>
<feature type="coiled-coil region" evidence="7">
    <location>
        <begin position="233"/>
        <end position="270"/>
    </location>
</feature>
<gene>
    <name evidence="9" type="ORF">CBR_g66642</name>
</gene>
<evidence type="ECO:0000313" key="9">
    <source>
        <dbReference type="EMBL" id="GBG59839.1"/>
    </source>
</evidence>
<dbReference type="EMBL" id="BFEA01000007">
    <property type="protein sequence ID" value="GBG59839.1"/>
    <property type="molecule type" value="Genomic_DNA"/>
</dbReference>
<organism evidence="9 10">
    <name type="scientific">Chara braunii</name>
    <name type="common">Braun's stonewort</name>
    <dbReference type="NCBI Taxonomy" id="69332"/>
    <lineage>
        <taxon>Eukaryota</taxon>
        <taxon>Viridiplantae</taxon>
        <taxon>Streptophyta</taxon>
        <taxon>Charophyceae</taxon>
        <taxon>Charales</taxon>
        <taxon>Characeae</taxon>
        <taxon>Chara</taxon>
    </lineage>
</organism>
<keyword evidence="4" id="KW-0255">Endonuclease</keyword>
<comment type="caution">
    <text evidence="9">The sequence shown here is derived from an EMBL/GenBank/DDBJ whole genome shotgun (WGS) entry which is preliminary data.</text>
</comment>
<reference evidence="9 10" key="1">
    <citation type="journal article" date="2018" name="Cell">
        <title>The Chara Genome: Secondary Complexity and Implications for Plant Terrestrialization.</title>
        <authorList>
            <person name="Nishiyama T."/>
            <person name="Sakayama H."/>
            <person name="Vries J.D."/>
            <person name="Buschmann H."/>
            <person name="Saint-Marcoux D."/>
            <person name="Ullrich K.K."/>
            <person name="Haas F.B."/>
            <person name="Vanderstraeten L."/>
            <person name="Becker D."/>
            <person name="Lang D."/>
            <person name="Vosolsobe S."/>
            <person name="Rombauts S."/>
            <person name="Wilhelmsson P.K.I."/>
            <person name="Janitza P."/>
            <person name="Kern R."/>
            <person name="Heyl A."/>
            <person name="Rumpler F."/>
            <person name="Villalobos L.I.A.C."/>
            <person name="Clay J.M."/>
            <person name="Skokan R."/>
            <person name="Toyoda A."/>
            <person name="Suzuki Y."/>
            <person name="Kagoshima H."/>
            <person name="Schijlen E."/>
            <person name="Tajeshwar N."/>
            <person name="Catarino B."/>
            <person name="Hetherington A.J."/>
            <person name="Saltykova A."/>
            <person name="Bonnot C."/>
            <person name="Breuninger H."/>
            <person name="Symeonidi A."/>
            <person name="Radhakrishnan G.V."/>
            <person name="Van Nieuwerburgh F."/>
            <person name="Deforce D."/>
            <person name="Chang C."/>
            <person name="Karol K.G."/>
            <person name="Hedrich R."/>
            <person name="Ulvskov P."/>
            <person name="Glockner G."/>
            <person name="Delwiche C.F."/>
            <person name="Petrasek J."/>
            <person name="Van de Peer Y."/>
            <person name="Friml J."/>
            <person name="Beilby M."/>
            <person name="Dolan L."/>
            <person name="Kohara Y."/>
            <person name="Sugano S."/>
            <person name="Fujiyama A."/>
            <person name="Delaux P.-M."/>
            <person name="Quint M."/>
            <person name="TheiBen G."/>
            <person name="Hagemann M."/>
            <person name="Harholt J."/>
            <person name="Dunand C."/>
            <person name="Zachgo S."/>
            <person name="Langdale J."/>
            <person name="Maumus F."/>
            <person name="Straeten D.V.D."/>
            <person name="Gould S.B."/>
            <person name="Rensing S.A."/>
        </authorList>
    </citation>
    <scope>NUCLEOTIDE SEQUENCE [LARGE SCALE GENOMIC DNA]</scope>
    <source>
        <strain evidence="9 10">S276</strain>
    </source>
</reference>
<dbReference type="PANTHER" id="PTHR37984">
    <property type="entry name" value="PROTEIN CBG26694"/>
    <property type="match status" value="1"/>
</dbReference>
<dbReference type="GO" id="GO:0004519">
    <property type="term" value="F:endonuclease activity"/>
    <property type="evidence" value="ECO:0007669"/>
    <property type="project" value="UniProtKB-KW"/>
</dbReference>
<evidence type="ECO:0000256" key="3">
    <source>
        <dbReference type="ARBA" id="ARBA00022722"/>
    </source>
</evidence>
<dbReference type="AlphaFoldDB" id="A0A388JPU1"/>
<protein>
    <recommendedName>
        <fullName evidence="8">Reverse transcriptase RNase H-like domain-containing protein</fullName>
    </recommendedName>
</protein>
<dbReference type="InterPro" id="IPR043502">
    <property type="entry name" value="DNA/RNA_pol_sf"/>
</dbReference>
<evidence type="ECO:0000313" key="10">
    <source>
        <dbReference type="Proteomes" id="UP000265515"/>
    </source>
</evidence>
<feature type="domain" description="Reverse transcriptase RNase H-like" evidence="8">
    <location>
        <begin position="372"/>
        <end position="460"/>
    </location>
</feature>
<dbReference type="GO" id="GO:0016787">
    <property type="term" value="F:hydrolase activity"/>
    <property type="evidence" value="ECO:0007669"/>
    <property type="project" value="UniProtKB-KW"/>
</dbReference>
<evidence type="ECO:0000256" key="6">
    <source>
        <dbReference type="ARBA" id="ARBA00022918"/>
    </source>
</evidence>
<dbReference type="CDD" id="cd09274">
    <property type="entry name" value="RNase_HI_RT_Ty3"/>
    <property type="match status" value="1"/>
</dbReference>
<keyword evidence="6" id="KW-0695">RNA-directed DNA polymerase</keyword>
<keyword evidence="1" id="KW-0808">Transferase</keyword>
<accession>A0A388JPU1</accession>
<dbReference type="InterPro" id="IPR041373">
    <property type="entry name" value="RT_RNaseH"/>
</dbReference>
<dbReference type="PANTHER" id="PTHR37984:SF5">
    <property type="entry name" value="PROTEIN NYNRIN-LIKE"/>
    <property type="match status" value="1"/>
</dbReference>
<dbReference type="Pfam" id="PF17917">
    <property type="entry name" value="RT_RNaseH"/>
    <property type="match status" value="1"/>
</dbReference>
<keyword evidence="3" id="KW-0540">Nuclease</keyword>
<dbReference type="OrthoDB" id="1739755at2759"/>
<dbReference type="GO" id="GO:0003964">
    <property type="term" value="F:RNA-directed DNA polymerase activity"/>
    <property type="evidence" value="ECO:0007669"/>
    <property type="project" value="UniProtKB-KW"/>
</dbReference>
<proteinExistence type="predicted"/>
<dbReference type="SUPFAM" id="SSF56672">
    <property type="entry name" value="DNA/RNA polymerases"/>
    <property type="match status" value="1"/>
</dbReference>
<dbReference type="Gramene" id="GBG59839">
    <property type="protein sequence ID" value="GBG59839"/>
    <property type="gene ID" value="CBR_g66642"/>
</dbReference>
<sequence>MWVCRVDSLKMTGGNTDPANSNAGDRRNDILELARAIREADNQKAQLPKVKVPPFDDTNASAWANKFEQLGSCCEWSSEKMLQMVKRYCMVKYKEEVSELVQASRDWPDFKAKLLDKYQLGDQQLDLADLRKVSRPKFSTAKQFLMEFERVARLVPDLPDKDRCLIFLEKFSEVEQRELMKDMTGRYDWPKIKENLLVGSFDQMLYRLLKQQKEDRNNEGVSADKDQAVYKTLTDMRNMMADMKEERLKLQEAEAEVEVEDKALGEAEEMGAAEVIGRIGFASIVAKMDMGYGFVRPLPKMNIRGEVYDFEGNLIDPNVEGGIRKEVFRHIGRDFPATFRLASPEEVEQIELDATMESLTIKDTKARNEGPTALGGVLIQKDGEGRERPLRFESRTLNEAEQKYSQFKKETLAVLHCLRIFRNYLFGRRFVLRVDPTALAQSLNNYSPSDPTIARWLIYIWMFDFEIERIAGTQNRADGLSRIEWDSSKDQAEDSVPVDGFLETDEQQLSINVWEYISNASSRPGKSIRNSLSSYQKCAELVMRESFIEEDPCGKRSAEQMMRLALSDPVRLLEEPLTIDGGHEQGDEVLRTSGGMVFLVNSLIQEDRGRLMLEEGEDSEIKEAFREEEYDGIYKKIGLWLNGDLNEAEIELEIRRKAKDFVIR</sequence>
<evidence type="ECO:0000256" key="1">
    <source>
        <dbReference type="ARBA" id="ARBA00022679"/>
    </source>
</evidence>
<dbReference type="Proteomes" id="UP000265515">
    <property type="component" value="Unassembled WGS sequence"/>
</dbReference>
<name>A0A388JPU1_CHABU</name>
<evidence type="ECO:0000259" key="8">
    <source>
        <dbReference type="Pfam" id="PF17917"/>
    </source>
</evidence>
<keyword evidence="2" id="KW-0548">Nucleotidyltransferase</keyword>
<evidence type="ECO:0000256" key="2">
    <source>
        <dbReference type="ARBA" id="ARBA00022695"/>
    </source>
</evidence>
<evidence type="ECO:0000256" key="4">
    <source>
        <dbReference type="ARBA" id="ARBA00022759"/>
    </source>
</evidence>
<evidence type="ECO:0000256" key="5">
    <source>
        <dbReference type="ARBA" id="ARBA00022801"/>
    </source>
</evidence>
<keyword evidence="10" id="KW-1185">Reference proteome</keyword>
<evidence type="ECO:0000256" key="7">
    <source>
        <dbReference type="SAM" id="Coils"/>
    </source>
</evidence>
<dbReference type="InterPro" id="IPR050951">
    <property type="entry name" value="Retrovirus_Pol_polyprotein"/>
</dbReference>
<keyword evidence="7" id="KW-0175">Coiled coil</keyword>